<dbReference type="Gene3D" id="3.40.50.720">
    <property type="entry name" value="NAD(P)-binding Rossmann-like Domain"/>
    <property type="match status" value="1"/>
</dbReference>
<evidence type="ECO:0000256" key="2">
    <source>
        <dbReference type="ARBA" id="ARBA00023002"/>
    </source>
</evidence>
<name>A0A381ZH89_9ZZZZ</name>
<protein>
    <recommendedName>
        <fullName evidence="3">3-beta hydroxysteroid dehydrogenase/isomerase domain-containing protein</fullName>
    </recommendedName>
</protein>
<feature type="non-terminal residue" evidence="4">
    <location>
        <position position="1"/>
    </location>
</feature>
<keyword evidence="2" id="KW-0560">Oxidoreductase</keyword>
<dbReference type="EMBL" id="UINC01021315">
    <property type="protein sequence ID" value="SVA88610.1"/>
    <property type="molecule type" value="Genomic_DNA"/>
</dbReference>
<dbReference type="InterPro" id="IPR050177">
    <property type="entry name" value="Lipid_A_modif_metabolic_enz"/>
</dbReference>
<sequence length="314" mass="35006">MRAMVTGGGGFLGSGIAKSLHEKKHDVTVVGRHDYSHLPKGIKLFQGDIRDFDFLRTIIAGMDAVFHTAAFPGIWGRAEDFYSINVDGTRNVIKACLINRVPKLIFTSSPSVIYGSSSLEGVDETVPYPENYLSEYPRTKAIAEKLVIEANGLDLATVSIRPHLIWGPGDPHLVPRLLAKADKGRLVRVGQGENRVDIIYIDNAVYAHLKACDALGFDKPSAGKVYFVSDDEPVNLWEWINEVLKKTSRPPVTRSISYRNASRVGYFLEKIYHWGNIKKEPPMTRFLASQLATSHYFNISLAKKDFGYEPVVNP</sequence>
<comment type="similarity">
    <text evidence="1">Belongs to the 3-beta-HSD family.</text>
</comment>
<dbReference type="PANTHER" id="PTHR43245">
    <property type="entry name" value="BIFUNCTIONAL POLYMYXIN RESISTANCE PROTEIN ARNA"/>
    <property type="match status" value="1"/>
</dbReference>
<gene>
    <name evidence="4" type="ORF">METZ01_LOCUS141464</name>
</gene>
<dbReference type="AlphaFoldDB" id="A0A381ZH89"/>
<dbReference type="InterPro" id="IPR002225">
    <property type="entry name" value="3Beta_OHSteriod_DH/Estase"/>
</dbReference>
<evidence type="ECO:0000259" key="3">
    <source>
        <dbReference type="Pfam" id="PF01073"/>
    </source>
</evidence>
<feature type="domain" description="3-beta hydroxysteroid dehydrogenase/isomerase" evidence="3">
    <location>
        <begin position="4"/>
        <end position="246"/>
    </location>
</feature>
<accession>A0A381ZH89</accession>
<dbReference type="InterPro" id="IPR036291">
    <property type="entry name" value="NAD(P)-bd_dom_sf"/>
</dbReference>
<dbReference type="Pfam" id="PF01073">
    <property type="entry name" value="3Beta_HSD"/>
    <property type="match status" value="1"/>
</dbReference>
<dbReference type="GO" id="GO:0006694">
    <property type="term" value="P:steroid biosynthetic process"/>
    <property type="evidence" value="ECO:0007669"/>
    <property type="project" value="InterPro"/>
</dbReference>
<reference evidence="4" key="1">
    <citation type="submission" date="2018-05" db="EMBL/GenBank/DDBJ databases">
        <authorList>
            <person name="Lanie J.A."/>
            <person name="Ng W.-L."/>
            <person name="Kazmierczak K.M."/>
            <person name="Andrzejewski T.M."/>
            <person name="Davidsen T.M."/>
            <person name="Wayne K.J."/>
            <person name="Tettelin H."/>
            <person name="Glass J.I."/>
            <person name="Rusch D."/>
            <person name="Podicherti R."/>
            <person name="Tsui H.-C.T."/>
            <person name="Winkler M.E."/>
        </authorList>
    </citation>
    <scope>NUCLEOTIDE SEQUENCE</scope>
</reference>
<evidence type="ECO:0000256" key="1">
    <source>
        <dbReference type="ARBA" id="ARBA00009219"/>
    </source>
</evidence>
<feature type="non-terminal residue" evidence="4">
    <location>
        <position position="314"/>
    </location>
</feature>
<evidence type="ECO:0000313" key="4">
    <source>
        <dbReference type="EMBL" id="SVA88610.1"/>
    </source>
</evidence>
<organism evidence="4">
    <name type="scientific">marine metagenome</name>
    <dbReference type="NCBI Taxonomy" id="408172"/>
    <lineage>
        <taxon>unclassified sequences</taxon>
        <taxon>metagenomes</taxon>
        <taxon>ecological metagenomes</taxon>
    </lineage>
</organism>
<dbReference type="PANTHER" id="PTHR43245:SF51">
    <property type="entry name" value="SHORT CHAIN DEHYDROGENASE_REDUCTASE FAMILY 42E, MEMBER 2"/>
    <property type="match status" value="1"/>
</dbReference>
<dbReference type="SUPFAM" id="SSF51735">
    <property type="entry name" value="NAD(P)-binding Rossmann-fold domains"/>
    <property type="match status" value="1"/>
</dbReference>
<proteinExistence type="inferred from homology"/>
<dbReference type="GO" id="GO:0016616">
    <property type="term" value="F:oxidoreductase activity, acting on the CH-OH group of donors, NAD or NADP as acceptor"/>
    <property type="evidence" value="ECO:0007669"/>
    <property type="project" value="InterPro"/>
</dbReference>